<sequence>MPVLLDPLGPGGDRRFRHAVHDGGTDTPASPPARTAAADAVLLFDGVFLLRPDPIDRWDLRILVSVPFDETVGRARNRATAQAGSTAGATDIERSWRHRYIPAQQLYFATARPTDHADVIVYNDRPQRPAWEVRPPRPTAER</sequence>
<evidence type="ECO:0000313" key="2">
    <source>
        <dbReference type="EMBL" id="GGK10426.1"/>
    </source>
</evidence>
<dbReference type="EMBL" id="BMMV01000017">
    <property type="protein sequence ID" value="GGK10426.1"/>
    <property type="molecule type" value="Genomic_DNA"/>
</dbReference>
<organism evidence="2 3">
    <name type="scientific">Streptomyces camponoticapitis</name>
    <dbReference type="NCBI Taxonomy" id="1616125"/>
    <lineage>
        <taxon>Bacteria</taxon>
        <taxon>Bacillati</taxon>
        <taxon>Actinomycetota</taxon>
        <taxon>Actinomycetes</taxon>
        <taxon>Kitasatosporales</taxon>
        <taxon>Streptomycetaceae</taxon>
        <taxon>Streptomyces</taxon>
    </lineage>
</organism>
<evidence type="ECO:0000256" key="1">
    <source>
        <dbReference type="SAM" id="MobiDB-lite"/>
    </source>
</evidence>
<dbReference type="InterPro" id="IPR027417">
    <property type="entry name" value="P-loop_NTPase"/>
</dbReference>
<dbReference type="SUPFAM" id="SSF52540">
    <property type="entry name" value="P-loop containing nucleoside triphosphate hydrolases"/>
    <property type="match status" value="1"/>
</dbReference>
<evidence type="ECO:0000313" key="3">
    <source>
        <dbReference type="Proteomes" id="UP000660265"/>
    </source>
</evidence>
<feature type="region of interest" description="Disordered" evidence="1">
    <location>
        <begin position="1"/>
        <end position="32"/>
    </location>
</feature>
<comment type="caution">
    <text evidence="2">The sequence shown here is derived from an EMBL/GenBank/DDBJ whole genome shotgun (WGS) entry which is preliminary data.</text>
</comment>
<protein>
    <recommendedName>
        <fullName evidence="4">Uridine kinase</fullName>
    </recommendedName>
</protein>
<reference evidence="3" key="1">
    <citation type="journal article" date="2019" name="Int. J. Syst. Evol. Microbiol.">
        <title>The Global Catalogue of Microorganisms (GCM) 10K type strain sequencing project: providing services to taxonomists for standard genome sequencing and annotation.</title>
        <authorList>
            <consortium name="The Broad Institute Genomics Platform"/>
            <consortium name="The Broad Institute Genome Sequencing Center for Infectious Disease"/>
            <person name="Wu L."/>
            <person name="Ma J."/>
        </authorList>
    </citation>
    <scope>NUCLEOTIDE SEQUENCE [LARGE SCALE GENOMIC DNA]</scope>
    <source>
        <strain evidence="3">CGMCC 4.7275</strain>
    </source>
</reference>
<dbReference type="Gene3D" id="3.40.50.300">
    <property type="entry name" value="P-loop containing nucleotide triphosphate hydrolases"/>
    <property type="match status" value="1"/>
</dbReference>
<dbReference type="Proteomes" id="UP000660265">
    <property type="component" value="Unassembled WGS sequence"/>
</dbReference>
<accession>A0ABQ2EJX6</accession>
<name>A0ABQ2EJX6_9ACTN</name>
<evidence type="ECO:0008006" key="4">
    <source>
        <dbReference type="Google" id="ProtNLM"/>
    </source>
</evidence>
<keyword evidence="3" id="KW-1185">Reference proteome</keyword>
<gene>
    <name evidence="2" type="ORF">GCM10011583_48200</name>
</gene>
<proteinExistence type="predicted"/>
<dbReference type="RefSeq" id="WP_229701075.1">
    <property type="nucleotide sequence ID" value="NZ_BMMV01000017.1"/>
</dbReference>